<dbReference type="EMBL" id="CP046996">
    <property type="protein sequence ID" value="QHA01344.1"/>
    <property type="molecule type" value="Genomic_DNA"/>
</dbReference>
<evidence type="ECO:0000256" key="7">
    <source>
        <dbReference type="ARBA" id="ARBA00023014"/>
    </source>
</evidence>
<dbReference type="InterPro" id="IPR013785">
    <property type="entry name" value="Aldolase_TIM"/>
</dbReference>
<dbReference type="PANTHER" id="PTHR30538:SF1">
    <property type="entry name" value="L-LYSINE 2,3-AMINOMUTASE"/>
    <property type="match status" value="1"/>
</dbReference>
<dbReference type="Pfam" id="PF04055">
    <property type="entry name" value="Radical_SAM"/>
    <property type="match status" value="1"/>
</dbReference>
<evidence type="ECO:0000256" key="3">
    <source>
        <dbReference type="ARBA" id="ARBA00022691"/>
    </source>
</evidence>
<keyword evidence="7 9" id="KW-0411">Iron-sulfur</keyword>
<dbReference type="SFLD" id="SFLDS00029">
    <property type="entry name" value="Radical_SAM"/>
    <property type="match status" value="1"/>
</dbReference>
<dbReference type="SFLD" id="SFLDG01070">
    <property type="entry name" value="PLP-dependent"/>
    <property type="match status" value="1"/>
</dbReference>
<dbReference type="Pfam" id="PF12544">
    <property type="entry name" value="LAM_C"/>
    <property type="match status" value="1"/>
</dbReference>
<dbReference type="SFLD" id="SFLDF00290">
    <property type="entry name" value="glutamate_2_3-aminomutase"/>
    <property type="match status" value="1"/>
</dbReference>
<proteinExistence type="predicted"/>
<dbReference type="RefSeq" id="WP_019225250.1">
    <property type="nucleotide sequence ID" value="NZ_CP046996.1"/>
</dbReference>
<evidence type="ECO:0000256" key="1">
    <source>
        <dbReference type="ARBA" id="ARBA00001933"/>
    </source>
</evidence>
<protein>
    <submittedName>
        <fullName evidence="12">Glutamate 2,3-aminomutase</fullName>
        <ecNumber evidence="12">5.4.3.9</ecNumber>
    </submittedName>
</protein>
<organism evidence="12 13">
    <name type="scientific">Dehalobacter restrictus</name>
    <dbReference type="NCBI Taxonomy" id="55583"/>
    <lineage>
        <taxon>Bacteria</taxon>
        <taxon>Bacillati</taxon>
        <taxon>Bacillota</taxon>
        <taxon>Clostridia</taxon>
        <taxon>Eubacteriales</taxon>
        <taxon>Desulfitobacteriaceae</taxon>
        <taxon>Dehalobacter</taxon>
    </lineage>
</organism>
<evidence type="ECO:0000313" key="13">
    <source>
        <dbReference type="Proteomes" id="UP000430508"/>
    </source>
</evidence>
<keyword evidence="2 9" id="KW-0004">4Fe-4S</keyword>
<feature type="binding site" evidence="9">
    <location>
        <position position="172"/>
    </location>
    <ligand>
        <name>[4Fe-4S] cluster</name>
        <dbReference type="ChEBI" id="CHEBI:49883"/>
        <note>4Fe-4S-S-AdoMet</note>
    </ligand>
</feature>
<dbReference type="PIRSF" id="PIRSF004911">
    <property type="entry name" value="DUF160"/>
    <property type="match status" value="1"/>
</dbReference>
<sequence length="420" mass="48247">MAIELYRPHRDYHYFSIKRAEELKQRIEPYLQKANQIPAGLNLTDLYSAQKERILQYFGATQEIWDDWRWQMSHRITDVNTLDSLFPLTDAQKNEISTVGRIYRWAVSPYYLSLMDFSNPEDPILLQGIPKIEELFDKSGEEDPMGEALTSPAPCITRRYPDRLIINVTNMCGMYCRHCQRRRNIGETDGHKEKEDLKVALDYIRENPEIRDVLITGGDAFLLSDQTIEWLLAELHSIPHVEIKRLGTRVPVTLPMRITDELLAILAKYPPIYINTQFNHPKEVTLEAKKAADRLVSAGVVLGNQAVLLKGINTDPDVMKKMNQELLKIRVRPYYIFHAKNVKGTRHFIPSIQEGLAVMEALRGFTSGLAVPTYIINAPKGGGKTPLLPQYLLSLDEHRAVLKTWEGKIVYYENHYADEG</sequence>
<dbReference type="Gene3D" id="6.10.140.1170">
    <property type="match status" value="1"/>
</dbReference>
<dbReference type="InterPro" id="IPR058240">
    <property type="entry name" value="rSAM_sf"/>
</dbReference>
<evidence type="ECO:0000256" key="6">
    <source>
        <dbReference type="ARBA" id="ARBA00023004"/>
    </source>
</evidence>
<dbReference type="InterPro" id="IPR003739">
    <property type="entry name" value="Lys_aminomutase/Glu_NH3_mut"/>
</dbReference>
<keyword evidence="5 10" id="KW-0663">Pyridoxal phosphate</keyword>
<keyword evidence="8 12" id="KW-0413">Isomerase</keyword>
<evidence type="ECO:0000256" key="2">
    <source>
        <dbReference type="ARBA" id="ARBA00022485"/>
    </source>
</evidence>
<dbReference type="GO" id="GO:0051539">
    <property type="term" value="F:4 iron, 4 sulfur cluster binding"/>
    <property type="evidence" value="ECO:0007669"/>
    <property type="project" value="UniProtKB-KW"/>
</dbReference>
<feature type="binding site" evidence="9">
    <location>
        <position position="179"/>
    </location>
    <ligand>
        <name>[4Fe-4S] cluster</name>
        <dbReference type="ChEBI" id="CHEBI:49883"/>
        <note>4Fe-4S-S-AdoMet</note>
    </ligand>
</feature>
<keyword evidence="6" id="KW-0408">Iron</keyword>
<feature type="domain" description="Radical SAM core" evidence="11">
    <location>
        <begin position="158"/>
        <end position="379"/>
    </location>
</feature>
<dbReference type="PANTHER" id="PTHR30538">
    <property type="entry name" value="LYSINE 2,3-AMINOMUTASE-RELATED"/>
    <property type="match status" value="1"/>
</dbReference>
<gene>
    <name evidence="12" type="primary">eam</name>
    <name evidence="12" type="ORF">GQ588_12170</name>
</gene>
<evidence type="ECO:0000313" key="12">
    <source>
        <dbReference type="EMBL" id="QHA01344.1"/>
    </source>
</evidence>
<feature type="modified residue" description="N6-(pyridoxal phosphate)lysine" evidence="10">
    <location>
        <position position="384"/>
    </location>
</feature>
<dbReference type="NCBIfam" id="TIGR04368">
    <property type="entry name" value="Glu_2_3_NH3_mut"/>
    <property type="match status" value="1"/>
</dbReference>
<dbReference type="EC" id="5.4.3.9" evidence="12"/>
<evidence type="ECO:0000256" key="4">
    <source>
        <dbReference type="ARBA" id="ARBA00022723"/>
    </source>
</evidence>
<evidence type="ECO:0000256" key="8">
    <source>
        <dbReference type="ARBA" id="ARBA00023235"/>
    </source>
</evidence>
<comment type="cofactor">
    <cofactor evidence="1 10">
        <name>pyridoxal 5'-phosphate</name>
        <dbReference type="ChEBI" id="CHEBI:597326"/>
    </cofactor>
</comment>
<dbReference type="AlphaFoldDB" id="A0A857DJ73"/>
<accession>A0A857DJ73</accession>
<reference evidence="12 13" key="1">
    <citation type="submission" date="2019-12" db="EMBL/GenBank/DDBJ databases">
        <title>Sequence classification of anaerobic respiratory reductive dehalogenases: First we see many, then we see few.</title>
        <authorList>
            <person name="Molenda O."/>
            <person name="Puentes Jacome L.A."/>
            <person name="Cao X."/>
            <person name="Nesbo C.L."/>
            <person name="Tang S."/>
            <person name="Morson N."/>
            <person name="Patron J."/>
            <person name="Lomheim L."/>
            <person name="Wishart D.S."/>
            <person name="Edwards E.A."/>
        </authorList>
    </citation>
    <scope>NUCLEOTIDE SEQUENCE [LARGE SCALE GENOMIC DNA]</scope>
    <source>
        <strain evidence="12 13">12DCA</strain>
    </source>
</reference>
<dbReference type="GO" id="GO:0046872">
    <property type="term" value="F:metal ion binding"/>
    <property type="evidence" value="ECO:0007669"/>
    <property type="project" value="UniProtKB-KW"/>
</dbReference>
<dbReference type="Gene3D" id="3.20.20.70">
    <property type="entry name" value="Aldolase class I"/>
    <property type="match status" value="1"/>
</dbReference>
<dbReference type="NCBIfam" id="TIGR00238">
    <property type="entry name" value="KamA family radical SAM protein"/>
    <property type="match status" value="1"/>
</dbReference>
<evidence type="ECO:0000256" key="5">
    <source>
        <dbReference type="ARBA" id="ARBA00022898"/>
    </source>
</evidence>
<evidence type="ECO:0000259" key="11">
    <source>
        <dbReference type="PROSITE" id="PS51918"/>
    </source>
</evidence>
<feature type="binding site" evidence="9">
    <location>
        <position position="176"/>
    </location>
    <ligand>
        <name>[4Fe-4S] cluster</name>
        <dbReference type="ChEBI" id="CHEBI:49883"/>
        <note>4Fe-4S-S-AdoMet</note>
    </ligand>
</feature>
<dbReference type="Proteomes" id="UP000430508">
    <property type="component" value="Chromosome"/>
</dbReference>
<evidence type="ECO:0000256" key="9">
    <source>
        <dbReference type="PIRSR" id="PIRSR004911-1"/>
    </source>
</evidence>
<dbReference type="InterPro" id="IPR025895">
    <property type="entry name" value="LAM_C_dom"/>
</dbReference>
<dbReference type="InterPro" id="IPR030801">
    <property type="entry name" value="Glu_2_3_NH3_mut"/>
</dbReference>
<dbReference type="PROSITE" id="PS51918">
    <property type="entry name" value="RADICAL_SAM"/>
    <property type="match status" value="1"/>
</dbReference>
<dbReference type="SUPFAM" id="SSF102114">
    <property type="entry name" value="Radical SAM enzymes"/>
    <property type="match status" value="1"/>
</dbReference>
<keyword evidence="3" id="KW-0949">S-adenosyl-L-methionine</keyword>
<dbReference type="InterPro" id="IPR007197">
    <property type="entry name" value="rSAM"/>
</dbReference>
<keyword evidence="4 9" id="KW-0479">Metal-binding</keyword>
<evidence type="ECO:0000256" key="10">
    <source>
        <dbReference type="PIRSR" id="PIRSR603739-50"/>
    </source>
</evidence>
<dbReference type="CDD" id="cd01335">
    <property type="entry name" value="Radical_SAM"/>
    <property type="match status" value="1"/>
</dbReference>
<dbReference type="GO" id="GO:0016869">
    <property type="term" value="F:intramolecular aminotransferase activity"/>
    <property type="evidence" value="ECO:0007669"/>
    <property type="project" value="InterPro"/>
</dbReference>
<name>A0A857DJ73_9FIRM</name>